<keyword evidence="2 6" id="KW-0067">ATP-binding</keyword>
<dbReference type="Gene3D" id="1.20.5.4820">
    <property type="match status" value="1"/>
</dbReference>
<dbReference type="GO" id="GO:0016459">
    <property type="term" value="C:myosin complex"/>
    <property type="evidence" value="ECO:0007669"/>
    <property type="project" value="UniProtKB-KW"/>
</dbReference>
<dbReference type="SMART" id="SM00248">
    <property type="entry name" value="ANK"/>
    <property type="match status" value="5"/>
</dbReference>
<feature type="repeat" description="ANK" evidence="5">
    <location>
        <begin position="132"/>
        <end position="164"/>
    </location>
</feature>
<keyword evidence="1 6" id="KW-0547">Nucleotide-binding</keyword>
<dbReference type="GO" id="GO:0003774">
    <property type="term" value="F:cytoskeletal motor activity"/>
    <property type="evidence" value="ECO:0007669"/>
    <property type="project" value="UniProtKB-UniRule"/>
</dbReference>
<proteinExistence type="inferred from homology"/>
<name>A0AAN9AQ46_9CAEN</name>
<evidence type="ECO:0000256" key="7">
    <source>
        <dbReference type="SAM" id="MobiDB-lite"/>
    </source>
</evidence>
<keyword evidence="5" id="KW-0040">ANK repeat</keyword>
<reference evidence="9 10" key="1">
    <citation type="submission" date="2024-02" db="EMBL/GenBank/DDBJ databases">
        <title>Chromosome-scale genome assembly of the rough periwinkle Littorina saxatilis.</title>
        <authorList>
            <person name="De Jode A."/>
            <person name="Faria R."/>
            <person name="Formenti G."/>
            <person name="Sims Y."/>
            <person name="Smith T.P."/>
            <person name="Tracey A."/>
            <person name="Wood J.M.D."/>
            <person name="Zagrodzka Z.B."/>
            <person name="Johannesson K."/>
            <person name="Butlin R.K."/>
            <person name="Leder E.H."/>
        </authorList>
    </citation>
    <scope>NUCLEOTIDE SEQUENCE [LARGE SCALE GENOMIC DNA]</scope>
    <source>
        <strain evidence="9">Snail1</strain>
        <tissue evidence="9">Muscle</tissue>
    </source>
</reference>
<dbReference type="Pfam" id="PF00063">
    <property type="entry name" value="Myosin_head"/>
    <property type="match status" value="1"/>
</dbReference>
<protein>
    <recommendedName>
        <fullName evidence="8">Myosin motor domain-containing protein</fullName>
    </recommendedName>
</protein>
<feature type="region of interest" description="Disordered" evidence="7">
    <location>
        <begin position="1267"/>
        <end position="1294"/>
    </location>
</feature>
<dbReference type="CDD" id="cd00124">
    <property type="entry name" value="MYSc"/>
    <property type="match status" value="1"/>
</dbReference>
<dbReference type="PROSITE" id="PS50297">
    <property type="entry name" value="ANK_REP_REGION"/>
    <property type="match status" value="4"/>
</dbReference>
<dbReference type="InterPro" id="IPR002110">
    <property type="entry name" value="Ankyrin_rpt"/>
</dbReference>
<dbReference type="InterPro" id="IPR036770">
    <property type="entry name" value="Ankyrin_rpt-contain_sf"/>
</dbReference>
<accession>A0AAN9AQ46</accession>
<dbReference type="InterPro" id="IPR036961">
    <property type="entry name" value="Kinesin_motor_dom_sf"/>
</dbReference>
<gene>
    <name evidence="9" type="ORF">V1264_010688</name>
</gene>
<dbReference type="PROSITE" id="PS50088">
    <property type="entry name" value="ANK_REPEAT"/>
    <property type="match status" value="4"/>
</dbReference>
<keyword evidence="6" id="KW-0009">Actin-binding</keyword>
<keyword evidence="10" id="KW-1185">Reference proteome</keyword>
<dbReference type="EMBL" id="JBAMIC010000024">
    <property type="protein sequence ID" value="KAK7090959.1"/>
    <property type="molecule type" value="Genomic_DNA"/>
</dbReference>
<dbReference type="GO" id="GO:0051015">
    <property type="term" value="F:actin filament binding"/>
    <property type="evidence" value="ECO:0007669"/>
    <property type="project" value="TreeGrafter"/>
</dbReference>
<dbReference type="GO" id="GO:0048471">
    <property type="term" value="C:perinuclear region of cytoplasm"/>
    <property type="evidence" value="ECO:0007669"/>
    <property type="project" value="TreeGrafter"/>
</dbReference>
<evidence type="ECO:0000256" key="6">
    <source>
        <dbReference type="PROSITE-ProRule" id="PRU00782"/>
    </source>
</evidence>
<dbReference type="PANTHER" id="PTHR47335">
    <property type="entry name" value="UNCONVENTIONAL MYOSIN-XVI"/>
    <property type="match status" value="1"/>
</dbReference>
<dbReference type="SUPFAM" id="SSF52540">
    <property type="entry name" value="P-loop containing nucleoside triphosphate hydrolases"/>
    <property type="match status" value="1"/>
</dbReference>
<feature type="repeat" description="ANK" evidence="5">
    <location>
        <begin position="263"/>
        <end position="295"/>
    </location>
</feature>
<comment type="caution">
    <text evidence="9">The sequence shown here is derived from an EMBL/GenBank/DDBJ whole genome shotgun (WGS) entry which is preliminary data.</text>
</comment>
<dbReference type="Gene3D" id="1.10.10.820">
    <property type="match status" value="1"/>
</dbReference>
<dbReference type="InterPro" id="IPR001609">
    <property type="entry name" value="Myosin_head_motor_dom-like"/>
</dbReference>
<dbReference type="GO" id="GO:0005524">
    <property type="term" value="F:ATP binding"/>
    <property type="evidence" value="ECO:0007669"/>
    <property type="project" value="UniProtKB-UniRule"/>
</dbReference>
<feature type="region of interest" description="Disordered" evidence="7">
    <location>
        <begin position="1188"/>
        <end position="1250"/>
    </location>
</feature>
<dbReference type="InterPro" id="IPR052838">
    <property type="entry name" value="Myosin-XVI"/>
</dbReference>
<dbReference type="Gene3D" id="1.20.58.530">
    <property type="match status" value="1"/>
</dbReference>
<keyword evidence="4 6" id="KW-0505">Motor protein</keyword>
<organism evidence="9 10">
    <name type="scientific">Littorina saxatilis</name>
    <dbReference type="NCBI Taxonomy" id="31220"/>
    <lineage>
        <taxon>Eukaryota</taxon>
        <taxon>Metazoa</taxon>
        <taxon>Spiralia</taxon>
        <taxon>Lophotrochozoa</taxon>
        <taxon>Mollusca</taxon>
        <taxon>Gastropoda</taxon>
        <taxon>Caenogastropoda</taxon>
        <taxon>Littorinimorpha</taxon>
        <taxon>Littorinoidea</taxon>
        <taxon>Littorinidae</taxon>
        <taxon>Littorina</taxon>
    </lineage>
</organism>
<feature type="compositionally biased region" description="Basic and acidic residues" evidence="7">
    <location>
        <begin position="1282"/>
        <end position="1294"/>
    </location>
</feature>
<dbReference type="GO" id="GO:0043491">
    <property type="term" value="P:phosphatidylinositol 3-kinase/protein kinase B signal transduction"/>
    <property type="evidence" value="ECO:0007669"/>
    <property type="project" value="TreeGrafter"/>
</dbReference>
<evidence type="ECO:0000256" key="5">
    <source>
        <dbReference type="PROSITE-ProRule" id="PRU00023"/>
    </source>
</evidence>
<dbReference type="PROSITE" id="PS51456">
    <property type="entry name" value="MYOSIN_MOTOR"/>
    <property type="match status" value="1"/>
</dbReference>
<feature type="compositionally biased region" description="Basic and acidic residues" evidence="7">
    <location>
        <begin position="1188"/>
        <end position="1208"/>
    </location>
</feature>
<dbReference type="Pfam" id="PF12796">
    <property type="entry name" value="Ank_2"/>
    <property type="match status" value="2"/>
</dbReference>
<dbReference type="InterPro" id="IPR027417">
    <property type="entry name" value="P-loop_NTPase"/>
</dbReference>
<evidence type="ECO:0000313" key="10">
    <source>
        <dbReference type="Proteomes" id="UP001374579"/>
    </source>
</evidence>
<evidence type="ECO:0000256" key="1">
    <source>
        <dbReference type="ARBA" id="ARBA00022741"/>
    </source>
</evidence>
<dbReference type="SMART" id="SM00242">
    <property type="entry name" value="MYSc"/>
    <property type="match status" value="1"/>
</dbReference>
<comment type="similarity">
    <text evidence="6">Belongs to the TRAFAC class myosin-kinesin ATPase superfamily. Myosin family.</text>
</comment>
<dbReference type="PANTHER" id="PTHR47335:SF1">
    <property type="entry name" value="UNCONVENTIONAL MYOSIN-XVI"/>
    <property type="match status" value="1"/>
</dbReference>
<dbReference type="GO" id="GO:0005654">
    <property type="term" value="C:nucleoplasm"/>
    <property type="evidence" value="ECO:0007669"/>
    <property type="project" value="TreeGrafter"/>
</dbReference>
<dbReference type="Gene3D" id="1.20.120.720">
    <property type="entry name" value="Myosin VI head, motor domain, U50 subdomain"/>
    <property type="match status" value="1"/>
</dbReference>
<evidence type="ECO:0000256" key="2">
    <source>
        <dbReference type="ARBA" id="ARBA00022840"/>
    </source>
</evidence>
<evidence type="ECO:0000256" key="3">
    <source>
        <dbReference type="ARBA" id="ARBA00023123"/>
    </source>
</evidence>
<dbReference type="SUPFAM" id="SSF48403">
    <property type="entry name" value="Ankyrin repeat"/>
    <property type="match status" value="1"/>
</dbReference>
<evidence type="ECO:0000259" key="8">
    <source>
        <dbReference type="PROSITE" id="PS51456"/>
    </source>
</evidence>
<dbReference type="Gene3D" id="1.25.40.20">
    <property type="entry name" value="Ankyrin repeat-containing domain"/>
    <property type="match status" value="2"/>
</dbReference>
<feature type="region of interest" description="Disordered" evidence="7">
    <location>
        <begin position="35"/>
        <end position="60"/>
    </location>
</feature>
<feature type="region of interest" description="Actin-binding" evidence="6">
    <location>
        <begin position="1024"/>
        <end position="1046"/>
    </location>
</feature>
<feature type="repeat" description="ANK" evidence="5">
    <location>
        <begin position="99"/>
        <end position="131"/>
    </location>
</feature>
<feature type="repeat" description="ANK" evidence="5">
    <location>
        <begin position="229"/>
        <end position="261"/>
    </location>
</feature>
<feature type="region of interest" description="Disordered" evidence="7">
    <location>
        <begin position="369"/>
        <end position="388"/>
    </location>
</feature>
<dbReference type="GO" id="GO:2000134">
    <property type="term" value="P:negative regulation of G1/S transition of mitotic cell cycle"/>
    <property type="evidence" value="ECO:0007669"/>
    <property type="project" value="TreeGrafter"/>
</dbReference>
<feature type="binding site" evidence="6">
    <location>
        <begin position="525"/>
        <end position="532"/>
    </location>
    <ligand>
        <name>ATP</name>
        <dbReference type="ChEBI" id="CHEBI:30616"/>
    </ligand>
</feature>
<dbReference type="GO" id="GO:0019903">
    <property type="term" value="F:protein phosphatase binding"/>
    <property type="evidence" value="ECO:0007669"/>
    <property type="project" value="TreeGrafter"/>
</dbReference>
<feature type="domain" description="Myosin motor" evidence="8">
    <location>
        <begin position="431"/>
        <end position="1145"/>
    </location>
</feature>
<dbReference type="PRINTS" id="PR00193">
    <property type="entry name" value="MYOSINHEAVY"/>
</dbReference>
<sequence>MDFSVGSTEGLGQAERLRLCRQLRRRQVENYMEFVSREQSQQQQKHPSSRPLPRLPNRRGNTVHFHADVCLQTAIEETDEKEVLKLLHGGCNFNFSTGNGTSLLHKCCAEGNHGMAELLVLRGADVNMRDDDWWTPLHVACYQESADIVQLLLTNGGDVSLMDVDGNFPIDHAPQNTDTWDIVISFMESKGLSEKTLKKMRHAGGCDMEDRVMAMVRSKNDVNTAVTDDGVTMLHIASSNGYLKCGKLLLKHGADVTRTTHASGWTALHCAAKYGQTKIVKMLVKNRADVTATDKGGHTPFNLATEDEIQKILLEAKSAGRKSSDEKDDLAVGTDDEDEITTTKIIRPSHLPLSKADRLMEGQMLLQARTLPPPPSTKPPSRRRQRTVAGMTPAAALVGEDESDDEVYDEIFSNTIYSITETDEGQLPKRSAQDDLSSLPSLTERLILDTVLERFAAKHIYTYMGDVLIAVNPFTHLPLYGKWASKTYRQASSLTSLPPHAYAIAEHALRAMTSSRTSQCCVIGGESGAGKTETSKLLVQHLMCAATTSEHQLNSKLHQINPLLEAFGNAKTTMNENSSRFAKYLELVFSPDGRVLGGHLNQYLLEKSRVVHQGAGESSFHIFSWLLGGATPEERAHCMLEDAKFKYLPTSGGPSTGHAQQKLLEVRDCMKFVGFSQDDVSNMVTTVAAVLHLGNVRFTDRGDGHTATLTQPGVLHKVCKLLRVAFEDMSSALTEDTITARGEDVKKPLTVSQCMANVQAVSMSIYSRLFAWIVNGINQMVAPLEEYTGEKFTIGILDIFGFEHLQSNGFEQMCINLANERLQQYYQTQVFERERQECLLEGVQPVSVVFPSSQQVIDLFMEKNTGVYDLLDEESCFPKASDDTLATKLHSHLGKKHDRVYKTPRNGGTSFTVVHYAGAVQYTVEGVLEKNRDTLSKSLSFVMRGSESVLVKELFRSGVTRTGSIAPSARQRVSRKMKASRSPFDFFKKLRKNSKETKKDSPRGRVAKSKKMPSTLTFHFKNSLQEMLGKLEWSTPHFIRCIKSNPSSRPLQADAEYVGAQLRYTGVLQTAILRQQGFAVRPTFLHFLESYSALVHFDGDTRERSDHKACVTKVMKSFQFPLSQVGQSKVFLRLKQVQSLEEHNARLTAHVITAQSAVRRFMAKNFVEKRRIAREEYRRQLGFQKELEKAEAAKKETAEEERRQRKEEEEWSNTDQESSRRETTSEGDACSSDDEFSMRRPKEVSMMGVPAEARQSLKYLDSVLSQFSPESPWQPDSSFDSGVDRSDDVFSHGQ</sequence>
<evidence type="ECO:0000313" key="9">
    <source>
        <dbReference type="EMBL" id="KAK7090959.1"/>
    </source>
</evidence>
<feature type="compositionally biased region" description="Polar residues" evidence="7">
    <location>
        <begin position="37"/>
        <end position="46"/>
    </location>
</feature>
<dbReference type="Proteomes" id="UP001374579">
    <property type="component" value="Unassembled WGS sequence"/>
</dbReference>
<feature type="compositionally biased region" description="Polar residues" evidence="7">
    <location>
        <begin position="1267"/>
        <end position="1280"/>
    </location>
</feature>
<dbReference type="Gene3D" id="3.40.850.10">
    <property type="entry name" value="Kinesin motor domain"/>
    <property type="match status" value="1"/>
</dbReference>
<keyword evidence="3 6" id="KW-0518">Myosin</keyword>
<dbReference type="GO" id="GO:0048812">
    <property type="term" value="P:neuron projection morphogenesis"/>
    <property type="evidence" value="ECO:0007669"/>
    <property type="project" value="TreeGrafter"/>
</dbReference>
<evidence type="ECO:0000256" key="4">
    <source>
        <dbReference type="ARBA" id="ARBA00023175"/>
    </source>
</evidence>